<dbReference type="PANTHER" id="PTHR45689:SF5">
    <property type="entry name" value="I[[H]] CHANNEL, ISOFORM E"/>
    <property type="match status" value="1"/>
</dbReference>
<dbReference type="RefSeq" id="XP_001031805.2">
    <property type="nucleotide sequence ID" value="XM_001031805.2"/>
</dbReference>
<dbReference type="InterPro" id="IPR018490">
    <property type="entry name" value="cNMP-bd_dom_sf"/>
</dbReference>
<dbReference type="SUPFAM" id="SSF81324">
    <property type="entry name" value="Voltage-gated potassium channels"/>
    <property type="match status" value="1"/>
</dbReference>
<dbReference type="EMBL" id="GG662432">
    <property type="protein sequence ID" value="EAR84142.2"/>
    <property type="molecule type" value="Genomic_DNA"/>
</dbReference>
<dbReference type="GeneID" id="7833921"/>
<evidence type="ECO:0000256" key="1">
    <source>
        <dbReference type="SAM" id="MobiDB-lite"/>
    </source>
</evidence>
<evidence type="ECO:0000256" key="2">
    <source>
        <dbReference type="SAM" id="Phobius"/>
    </source>
</evidence>
<feature type="transmembrane region" description="Helical" evidence="2">
    <location>
        <begin position="280"/>
        <end position="297"/>
    </location>
</feature>
<dbReference type="Gene3D" id="1.10.287.630">
    <property type="entry name" value="Helix hairpin bin"/>
    <property type="match status" value="1"/>
</dbReference>
<sequence>MHNKINMIDDQVSESDVLKQREKQSHLFAEKNDSNIDFKAINYRRDDSIIEKLDENTKDNECDLKLVEQNNLTFVSKEHIQVVNNSLKLTEREISSREPFQNHNSHNPRSKIYGKMDIQIKSQLVYQDGSPSKIRKTQQTAQQQDPRLQVVMRIKKQINKFFFNFTYNGRKINLQNQQCRKMINDLSDYTEVNTRFSTSQKKEVKSSVFITDQDHKEIQKQLIIIIRKYFIVQIINLIIKLFMVGHYIACLWQLVGVIDSKYFESKNSWIVTTYDFNEGIWWKVYVQAFSWAFTLMATGSNIASSVLELYFLSIVMPFTTIIFGYMINTIGIILSEIDLQEEFRRKDINIINKYMDRKQISQDLQARVNLDLEYFYQKNFKKMQEEEEGVLSKISEQLYRSLQYEYNMGIFKKMKNLYDNFSYQSLTQLCYKAQEITFSPNQIIFVENQISDSCLMYIISGQVQITQQVLVKMSEDKEESSSQIKDEEPNKIRQENYTQRVLGYLKEGQTFGDLNFFTGFGRNATIKSSAFTRILKIPRDQFMEIIQNNSKDLERYCEIRDQISLYSNYADLKFFCSICKKHDHLNNFCPLAHFDKKNPFIYARINFSDTQKRDHTFQRKRQYYRQFFNNLEEVQSQAREAQEFFAQIPEDEDEDYSNEYEEDEESNQSDHNPSQRSIPVSQKNQSKIIEKNDLDSEKQKSSIMDISQLPMKQQDDSNRKSMMHQKEENQSLVKIDTRSEIKKKSSRISIVAKEDLKEDHGHQRKKSQRQSHGISILHPDEKNTGYSNNQQVFIHNQTMHSNFSGQKPKDISYCNYNKSDEIIKDILLWNLDKIKQYNYYFSNGNFKAIMSKIQTIRKRQQSLKAKEKMQSLQGQQQNPRPSKNFISKKYIQQ</sequence>
<feature type="compositionally biased region" description="Polar residues" evidence="1">
    <location>
        <begin position="870"/>
        <end position="893"/>
    </location>
</feature>
<reference evidence="5" key="1">
    <citation type="journal article" date="2006" name="PLoS Biol.">
        <title>Macronuclear genome sequence of the ciliate Tetrahymena thermophila, a model eukaryote.</title>
        <authorList>
            <person name="Eisen J.A."/>
            <person name="Coyne R.S."/>
            <person name="Wu M."/>
            <person name="Wu D."/>
            <person name="Thiagarajan M."/>
            <person name="Wortman J.R."/>
            <person name="Badger J.H."/>
            <person name="Ren Q."/>
            <person name="Amedeo P."/>
            <person name="Jones K.M."/>
            <person name="Tallon L.J."/>
            <person name="Delcher A.L."/>
            <person name="Salzberg S.L."/>
            <person name="Silva J.C."/>
            <person name="Haas B.J."/>
            <person name="Majoros W.H."/>
            <person name="Farzad M."/>
            <person name="Carlton J.M."/>
            <person name="Smith R.K. Jr."/>
            <person name="Garg J."/>
            <person name="Pearlman R.E."/>
            <person name="Karrer K.M."/>
            <person name="Sun L."/>
            <person name="Manning G."/>
            <person name="Elde N.C."/>
            <person name="Turkewitz A.P."/>
            <person name="Asai D.J."/>
            <person name="Wilkes D.E."/>
            <person name="Wang Y."/>
            <person name="Cai H."/>
            <person name="Collins K."/>
            <person name="Stewart B.A."/>
            <person name="Lee S.R."/>
            <person name="Wilamowska K."/>
            <person name="Weinberg Z."/>
            <person name="Ruzzo W.L."/>
            <person name="Wloga D."/>
            <person name="Gaertig J."/>
            <person name="Frankel J."/>
            <person name="Tsao C.-C."/>
            <person name="Gorovsky M.A."/>
            <person name="Keeling P.J."/>
            <person name="Waller R.F."/>
            <person name="Patron N.J."/>
            <person name="Cherry J.M."/>
            <person name="Stover N.A."/>
            <person name="Krieger C.J."/>
            <person name="del Toro C."/>
            <person name="Ryder H.F."/>
            <person name="Williamson S.C."/>
            <person name="Barbeau R.A."/>
            <person name="Hamilton E.P."/>
            <person name="Orias E."/>
        </authorList>
    </citation>
    <scope>NUCLEOTIDE SEQUENCE [LARGE SCALE GENOMIC DNA]</scope>
    <source>
        <strain evidence="5">SB210</strain>
    </source>
</reference>
<evidence type="ECO:0000259" key="3">
    <source>
        <dbReference type="PROSITE" id="PS50042"/>
    </source>
</evidence>
<dbReference type="eggNOG" id="KOG0500">
    <property type="taxonomic scope" value="Eukaryota"/>
</dbReference>
<feature type="transmembrane region" description="Helical" evidence="2">
    <location>
        <begin position="309"/>
        <end position="334"/>
    </location>
</feature>
<keyword evidence="2" id="KW-0472">Membrane</keyword>
<dbReference type="GO" id="GO:0005249">
    <property type="term" value="F:voltage-gated potassium channel activity"/>
    <property type="evidence" value="ECO:0007669"/>
    <property type="project" value="TreeGrafter"/>
</dbReference>
<dbReference type="InterPro" id="IPR000595">
    <property type="entry name" value="cNMP-bd_dom"/>
</dbReference>
<dbReference type="InParanoid" id="I7MCK9"/>
<dbReference type="InterPro" id="IPR051413">
    <property type="entry name" value="K/Na_HCN_channel"/>
</dbReference>
<keyword evidence="2" id="KW-1133">Transmembrane helix</keyword>
<accession>I7MCK9</accession>
<feature type="compositionally biased region" description="Polar residues" evidence="1">
    <location>
        <begin position="669"/>
        <end position="687"/>
    </location>
</feature>
<feature type="compositionally biased region" description="Acidic residues" evidence="1">
    <location>
        <begin position="649"/>
        <end position="667"/>
    </location>
</feature>
<feature type="compositionally biased region" description="Basic and acidic residues" evidence="1">
    <location>
        <begin position="713"/>
        <end position="732"/>
    </location>
</feature>
<dbReference type="KEGG" id="tet:TTHERM_00723270"/>
<organism evidence="4 5">
    <name type="scientific">Tetrahymena thermophila (strain SB210)</name>
    <dbReference type="NCBI Taxonomy" id="312017"/>
    <lineage>
        <taxon>Eukaryota</taxon>
        <taxon>Sar</taxon>
        <taxon>Alveolata</taxon>
        <taxon>Ciliophora</taxon>
        <taxon>Intramacronucleata</taxon>
        <taxon>Oligohymenophorea</taxon>
        <taxon>Hymenostomatida</taxon>
        <taxon>Tetrahymenina</taxon>
        <taxon>Tetrahymenidae</taxon>
        <taxon>Tetrahymena</taxon>
    </lineage>
</organism>
<feature type="region of interest" description="Disordered" evidence="1">
    <location>
        <begin position="860"/>
        <end position="893"/>
    </location>
</feature>
<keyword evidence="5" id="KW-1185">Reference proteome</keyword>
<dbReference type="GO" id="GO:0003254">
    <property type="term" value="P:regulation of membrane depolarization"/>
    <property type="evidence" value="ECO:0007669"/>
    <property type="project" value="TreeGrafter"/>
</dbReference>
<feature type="transmembrane region" description="Helical" evidence="2">
    <location>
        <begin position="229"/>
        <end position="255"/>
    </location>
</feature>
<dbReference type="CDD" id="cd00038">
    <property type="entry name" value="CAP_ED"/>
    <property type="match status" value="1"/>
</dbReference>
<dbReference type="SMART" id="SM00100">
    <property type="entry name" value="cNMP"/>
    <property type="match status" value="1"/>
</dbReference>
<dbReference type="Pfam" id="PF00027">
    <property type="entry name" value="cNMP_binding"/>
    <property type="match status" value="1"/>
</dbReference>
<feature type="compositionally biased region" description="Basic and acidic residues" evidence="1">
    <location>
        <begin position="688"/>
        <end position="700"/>
    </location>
</feature>
<dbReference type="OrthoDB" id="296750at2759"/>
<dbReference type="Proteomes" id="UP000009168">
    <property type="component" value="Unassembled WGS sequence"/>
</dbReference>
<evidence type="ECO:0000313" key="5">
    <source>
        <dbReference type="Proteomes" id="UP000009168"/>
    </source>
</evidence>
<dbReference type="Gene3D" id="2.60.120.10">
    <property type="entry name" value="Jelly Rolls"/>
    <property type="match status" value="1"/>
</dbReference>
<dbReference type="GO" id="GO:0035725">
    <property type="term" value="P:sodium ion transmembrane transport"/>
    <property type="evidence" value="ECO:0007669"/>
    <property type="project" value="TreeGrafter"/>
</dbReference>
<dbReference type="PROSITE" id="PS50042">
    <property type="entry name" value="CNMP_BINDING_3"/>
    <property type="match status" value="1"/>
</dbReference>
<protein>
    <submittedName>
        <fullName evidence="4">Cyclic nucleotide-binding domain protein</fullName>
    </submittedName>
</protein>
<feature type="region of interest" description="Disordered" evidence="1">
    <location>
        <begin position="648"/>
        <end position="732"/>
    </location>
</feature>
<dbReference type="SUPFAM" id="SSF51206">
    <property type="entry name" value="cAMP-binding domain-like"/>
    <property type="match status" value="1"/>
</dbReference>
<name>I7MCK9_TETTS</name>
<dbReference type="InterPro" id="IPR014710">
    <property type="entry name" value="RmlC-like_jellyroll"/>
</dbReference>
<evidence type="ECO:0000313" key="4">
    <source>
        <dbReference type="EMBL" id="EAR84142.2"/>
    </source>
</evidence>
<dbReference type="PANTHER" id="PTHR45689">
    <property type="entry name" value="I[[H]] CHANNEL, ISOFORM E"/>
    <property type="match status" value="1"/>
</dbReference>
<dbReference type="AlphaFoldDB" id="I7MCK9"/>
<keyword evidence="2" id="KW-0812">Transmembrane</keyword>
<feature type="region of interest" description="Disordered" evidence="1">
    <location>
        <begin position="752"/>
        <end position="787"/>
    </location>
</feature>
<feature type="domain" description="Cyclic nucleotide-binding" evidence="3">
    <location>
        <begin position="417"/>
        <end position="546"/>
    </location>
</feature>
<dbReference type="GO" id="GO:0098855">
    <property type="term" value="C:HCN channel complex"/>
    <property type="evidence" value="ECO:0007669"/>
    <property type="project" value="TreeGrafter"/>
</dbReference>
<feature type="compositionally biased region" description="Basic and acidic residues" evidence="1">
    <location>
        <begin position="752"/>
        <end position="761"/>
    </location>
</feature>
<proteinExistence type="predicted"/>
<gene>
    <name evidence="4" type="ORF">TTHERM_00723270</name>
</gene>